<evidence type="ECO:0000256" key="2">
    <source>
        <dbReference type="ARBA" id="ARBA00005967"/>
    </source>
</evidence>
<dbReference type="CDD" id="cd14265">
    <property type="entry name" value="UDPK_IM_like"/>
    <property type="match status" value="1"/>
</dbReference>
<keyword evidence="10 19" id="KW-1133">Transmembrane helix</keyword>
<evidence type="ECO:0000256" key="17">
    <source>
        <dbReference type="PIRSR" id="PIRSR600829-3"/>
    </source>
</evidence>
<keyword evidence="14" id="KW-1208">Phospholipid metabolism</keyword>
<dbReference type="Proteomes" id="UP000189761">
    <property type="component" value="Unassembled WGS sequence"/>
</dbReference>
<keyword evidence="3" id="KW-1003">Cell membrane</keyword>
<organism evidence="20 21">
    <name type="scientific">Heyndrickxia oleronia</name>
    <dbReference type="NCBI Taxonomy" id="38875"/>
    <lineage>
        <taxon>Bacteria</taxon>
        <taxon>Bacillati</taxon>
        <taxon>Bacillota</taxon>
        <taxon>Bacilli</taxon>
        <taxon>Bacillales</taxon>
        <taxon>Bacillaceae</taxon>
        <taxon>Heyndrickxia</taxon>
    </lineage>
</organism>
<dbReference type="EMBL" id="MTLA01000074">
    <property type="protein sequence ID" value="OOP68888.1"/>
    <property type="molecule type" value="Genomic_DNA"/>
</dbReference>
<protein>
    <submittedName>
        <fullName evidence="20">Diacylglycerol kinase</fullName>
    </submittedName>
</protein>
<dbReference type="AlphaFoldDB" id="A0A8E2LF02"/>
<keyword evidence="6 19" id="KW-0812">Transmembrane</keyword>
<evidence type="ECO:0000256" key="1">
    <source>
        <dbReference type="ARBA" id="ARBA00004651"/>
    </source>
</evidence>
<dbReference type="GO" id="GO:0016301">
    <property type="term" value="F:kinase activity"/>
    <property type="evidence" value="ECO:0007669"/>
    <property type="project" value="UniProtKB-KW"/>
</dbReference>
<sequence>MNMGLRDKGRFWKAFKFAFQGIMHACKTERNVQFHFAASVIVILFSIYLNISLFEWLFICLCIFGVITLELINSAIERIVDLASPSYHPLAKQAKDIAAGAVLVYSIMTVIIGSIIFLPKLARLFQSYIG</sequence>
<evidence type="ECO:0000313" key="21">
    <source>
        <dbReference type="Proteomes" id="UP000189761"/>
    </source>
</evidence>
<dbReference type="RefSeq" id="WP_071976197.1">
    <property type="nucleotide sequence ID" value="NZ_CP065424.1"/>
</dbReference>
<dbReference type="GO" id="GO:0046872">
    <property type="term" value="F:metal ion binding"/>
    <property type="evidence" value="ECO:0007669"/>
    <property type="project" value="UniProtKB-KW"/>
</dbReference>
<dbReference type="GO" id="GO:0005886">
    <property type="term" value="C:plasma membrane"/>
    <property type="evidence" value="ECO:0007669"/>
    <property type="project" value="UniProtKB-SubCell"/>
</dbReference>
<evidence type="ECO:0000256" key="11">
    <source>
        <dbReference type="ARBA" id="ARBA00023098"/>
    </source>
</evidence>
<keyword evidence="18" id="KW-0460">Magnesium</keyword>
<keyword evidence="11" id="KW-0443">Lipid metabolism</keyword>
<keyword evidence="4" id="KW-0444">Lipid biosynthesis</keyword>
<evidence type="ECO:0000256" key="8">
    <source>
        <dbReference type="ARBA" id="ARBA00022777"/>
    </source>
</evidence>
<dbReference type="Gene3D" id="1.10.287.3610">
    <property type="match status" value="1"/>
</dbReference>
<feature type="binding site" evidence="18">
    <location>
        <position position="29"/>
    </location>
    <ligand>
        <name>a divalent metal cation</name>
        <dbReference type="ChEBI" id="CHEBI:60240"/>
    </ligand>
</feature>
<feature type="binding site" evidence="18">
    <location>
        <position position="77"/>
    </location>
    <ligand>
        <name>a divalent metal cation</name>
        <dbReference type="ChEBI" id="CHEBI:60240"/>
    </ligand>
</feature>
<gene>
    <name evidence="20" type="ORF">BWZ43_07880</name>
</gene>
<keyword evidence="8 20" id="KW-0418">Kinase</keyword>
<feature type="transmembrane region" description="Helical" evidence="19">
    <location>
        <begin position="56"/>
        <end position="76"/>
    </location>
</feature>
<comment type="similarity">
    <text evidence="2">Belongs to the bacterial diacylglycerol kinase family.</text>
</comment>
<keyword evidence="18" id="KW-0479">Metal-binding</keyword>
<dbReference type="PANTHER" id="PTHR34299">
    <property type="entry name" value="DIACYLGLYCEROL KINASE"/>
    <property type="match status" value="1"/>
</dbReference>
<feature type="transmembrane region" description="Helical" evidence="19">
    <location>
        <begin position="97"/>
        <end position="118"/>
    </location>
</feature>
<keyword evidence="21" id="KW-1185">Reference proteome</keyword>
<evidence type="ECO:0000256" key="13">
    <source>
        <dbReference type="ARBA" id="ARBA00023209"/>
    </source>
</evidence>
<dbReference type="InterPro" id="IPR036945">
    <property type="entry name" value="DAGK_sf"/>
</dbReference>
<feature type="binding site" evidence="17">
    <location>
        <position position="10"/>
    </location>
    <ligand>
        <name>ATP</name>
        <dbReference type="ChEBI" id="CHEBI:30616"/>
    </ligand>
</feature>
<feature type="binding site" evidence="17">
    <location>
        <position position="29"/>
    </location>
    <ligand>
        <name>ATP</name>
        <dbReference type="ChEBI" id="CHEBI:30616"/>
    </ligand>
</feature>
<dbReference type="InterPro" id="IPR000829">
    <property type="entry name" value="DAGK"/>
</dbReference>
<evidence type="ECO:0000256" key="15">
    <source>
        <dbReference type="PIRSR" id="PIRSR600829-1"/>
    </source>
</evidence>
<evidence type="ECO:0000256" key="19">
    <source>
        <dbReference type="SAM" id="Phobius"/>
    </source>
</evidence>
<accession>A0A8E2LF02</accession>
<comment type="subcellular location">
    <subcellularLocation>
        <location evidence="1">Cell membrane</location>
        <topology evidence="1">Multi-pass membrane protein</topology>
    </subcellularLocation>
</comment>
<feature type="binding site" evidence="16">
    <location>
        <position position="10"/>
    </location>
    <ligand>
        <name>substrate</name>
    </ligand>
</feature>
<dbReference type="GO" id="GO:0005524">
    <property type="term" value="F:ATP binding"/>
    <property type="evidence" value="ECO:0007669"/>
    <property type="project" value="UniProtKB-KW"/>
</dbReference>
<name>A0A8E2LF02_9BACI</name>
<evidence type="ECO:0000256" key="4">
    <source>
        <dbReference type="ARBA" id="ARBA00022516"/>
    </source>
</evidence>
<dbReference type="GO" id="GO:0008654">
    <property type="term" value="P:phospholipid biosynthetic process"/>
    <property type="evidence" value="ECO:0007669"/>
    <property type="project" value="UniProtKB-KW"/>
</dbReference>
<keyword evidence="12 19" id="KW-0472">Membrane</keyword>
<feature type="binding site" evidence="16">
    <location>
        <position position="70"/>
    </location>
    <ligand>
        <name>substrate</name>
    </ligand>
</feature>
<evidence type="ECO:0000256" key="16">
    <source>
        <dbReference type="PIRSR" id="PIRSR600829-2"/>
    </source>
</evidence>
<reference evidence="20 21" key="1">
    <citation type="submission" date="2017-01" db="EMBL/GenBank/DDBJ databases">
        <title>Draft genome sequence of Bacillus oleronius.</title>
        <authorList>
            <person name="Allam M."/>
        </authorList>
    </citation>
    <scope>NUCLEOTIDE SEQUENCE [LARGE SCALE GENOMIC DNA]</scope>
    <source>
        <strain evidence="20 21">DSM 9356</strain>
    </source>
</reference>
<keyword evidence="13" id="KW-0594">Phospholipid biosynthesis</keyword>
<evidence type="ECO:0000256" key="12">
    <source>
        <dbReference type="ARBA" id="ARBA00023136"/>
    </source>
</evidence>
<proteinExistence type="inferred from homology"/>
<dbReference type="PROSITE" id="PS01069">
    <property type="entry name" value="DAGK_PROKAR"/>
    <property type="match status" value="1"/>
</dbReference>
<dbReference type="InterPro" id="IPR033717">
    <property type="entry name" value="UDPK"/>
</dbReference>
<feature type="binding site" evidence="17">
    <location>
        <begin position="95"/>
        <end position="96"/>
    </location>
    <ligand>
        <name>ATP</name>
        <dbReference type="ChEBI" id="CHEBI:30616"/>
    </ligand>
</feature>
<comment type="cofactor">
    <cofactor evidence="18">
        <name>Mg(2+)</name>
        <dbReference type="ChEBI" id="CHEBI:18420"/>
    </cofactor>
    <text evidence="18">Mn(2+), Zn(2+), Cd(2+) and Co(2+) support activity to lesser extents.</text>
</comment>
<keyword evidence="7 17" id="KW-0547">Nucleotide-binding</keyword>
<evidence type="ECO:0000256" key="7">
    <source>
        <dbReference type="ARBA" id="ARBA00022741"/>
    </source>
</evidence>
<dbReference type="PANTHER" id="PTHR34299:SF1">
    <property type="entry name" value="DIACYLGLYCEROL KINASE"/>
    <property type="match status" value="1"/>
</dbReference>
<feature type="active site" description="Proton acceptor" evidence="15">
    <location>
        <position position="70"/>
    </location>
</feature>
<evidence type="ECO:0000256" key="14">
    <source>
        <dbReference type="ARBA" id="ARBA00023264"/>
    </source>
</evidence>
<evidence type="ECO:0000256" key="18">
    <source>
        <dbReference type="PIRSR" id="PIRSR600829-4"/>
    </source>
</evidence>
<feature type="transmembrane region" description="Helical" evidence="19">
    <location>
        <begin position="32"/>
        <end position="50"/>
    </location>
</feature>
<comment type="caution">
    <text evidence="20">The sequence shown here is derived from an EMBL/GenBank/DDBJ whole genome shotgun (WGS) entry which is preliminary data.</text>
</comment>
<evidence type="ECO:0000256" key="9">
    <source>
        <dbReference type="ARBA" id="ARBA00022840"/>
    </source>
</evidence>
<keyword evidence="5" id="KW-0808">Transferase</keyword>
<dbReference type="Pfam" id="PF01219">
    <property type="entry name" value="DAGK_prokar"/>
    <property type="match status" value="1"/>
</dbReference>
<evidence type="ECO:0000313" key="20">
    <source>
        <dbReference type="EMBL" id="OOP68888.1"/>
    </source>
</evidence>
<evidence type="ECO:0000256" key="6">
    <source>
        <dbReference type="ARBA" id="ARBA00022692"/>
    </source>
</evidence>
<feature type="binding site" evidence="17">
    <location>
        <position position="77"/>
    </location>
    <ligand>
        <name>ATP</name>
        <dbReference type="ChEBI" id="CHEBI:30616"/>
    </ligand>
</feature>
<evidence type="ECO:0000256" key="10">
    <source>
        <dbReference type="ARBA" id="ARBA00022989"/>
    </source>
</evidence>
<evidence type="ECO:0000256" key="5">
    <source>
        <dbReference type="ARBA" id="ARBA00022679"/>
    </source>
</evidence>
<keyword evidence="9 17" id="KW-0067">ATP-binding</keyword>
<evidence type="ECO:0000256" key="3">
    <source>
        <dbReference type="ARBA" id="ARBA00022475"/>
    </source>
</evidence>